<organism evidence="1 2">
    <name type="scientific">Persea americana</name>
    <name type="common">Avocado</name>
    <dbReference type="NCBI Taxonomy" id="3435"/>
    <lineage>
        <taxon>Eukaryota</taxon>
        <taxon>Viridiplantae</taxon>
        <taxon>Streptophyta</taxon>
        <taxon>Embryophyta</taxon>
        <taxon>Tracheophyta</taxon>
        <taxon>Spermatophyta</taxon>
        <taxon>Magnoliopsida</taxon>
        <taxon>Magnoliidae</taxon>
        <taxon>Laurales</taxon>
        <taxon>Lauraceae</taxon>
        <taxon>Persea</taxon>
    </lineage>
</organism>
<reference evidence="1 2" key="1">
    <citation type="journal article" date="2022" name="Hortic Res">
        <title>A haplotype resolved chromosomal level avocado genome allows analysis of novel avocado genes.</title>
        <authorList>
            <person name="Nath O."/>
            <person name="Fletcher S.J."/>
            <person name="Hayward A."/>
            <person name="Shaw L.M."/>
            <person name="Masouleh A.K."/>
            <person name="Furtado A."/>
            <person name="Henry R.J."/>
            <person name="Mitter N."/>
        </authorList>
    </citation>
    <scope>NUCLEOTIDE SEQUENCE [LARGE SCALE GENOMIC DNA]</scope>
    <source>
        <strain evidence="2">cv. Hass</strain>
    </source>
</reference>
<accession>A0ACC2M5Q2</accession>
<evidence type="ECO:0000313" key="1">
    <source>
        <dbReference type="EMBL" id="KAJ8640502.1"/>
    </source>
</evidence>
<gene>
    <name evidence="1" type="ORF">MRB53_017196</name>
</gene>
<sequence length="236" mass="27100">MSNVSSVSSLSVTTPHSNTDAYSVQITTIRLNGDNYLRLSQSVQMYIRGWGKIGYLTGDKKAPTLEDPTYVTWDAENSMVMTWLVNSMDEDINSKYMCYSTAKELWDNGEDSITKYFNSLKHLWQDLDLFNDYEWKSTKDANHYRQTMEAHRIYKFLAGLNVEFDEVRGRIISRTPLPPIGEVFAEVWREESRKHVMLGKKTAYGPVESSALVVAEAAANKAANFQRKSEEKPRVW</sequence>
<comment type="caution">
    <text evidence="1">The sequence shown here is derived from an EMBL/GenBank/DDBJ whole genome shotgun (WGS) entry which is preliminary data.</text>
</comment>
<name>A0ACC2M5Q2_PERAE</name>
<evidence type="ECO:0000313" key="2">
    <source>
        <dbReference type="Proteomes" id="UP001234297"/>
    </source>
</evidence>
<dbReference type="EMBL" id="CM056813">
    <property type="protein sequence ID" value="KAJ8640502.1"/>
    <property type="molecule type" value="Genomic_DNA"/>
</dbReference>
<keyword evidence="2" id="KW-1185">Reference proteome</keyword>
<dbReference type="Proteomes" id="UP001234297">
    <property type="component" value="Chromosome 5"/>
</dbReference>
<protein>
    <submittedName>
        <fullName evidence="1">Uncharacterized protein</fullName>
    </submittedName>
</protein>
<proteinExistence type="predicted"/>